<reference evidence="6" key="1">
    <citation type="submission" date="2025-08" db="UniProtKB">
        <authorList>
            <consortium name="Ensembl"/>
        </authorList>
    </citation>
    <scope>IDENTIFICATION</scope>
</reference>
<dbReference type="PANTHER" id="PTHR10903">
    <property type="entry name" value="GTPASE, IMAP FAMILY MEMBER-RELATED"/>
    <property type="match status" value="1"/>
</dbReference>
<dbReference type="AlphaFoldDB" id="A0A7N8X3D2"/>
<dbReference type="PANTHER" id="PTHR10903:SF170">
    <property type="entry name" value="GTPASE IMAP FAMILY MEMBER 7"/>
    <property type="match status" value="1"/>
</dbReference>
<reference evidence="6" key="2">
    <citation type="submission" date="2025-09" db="UniProtKB">
        <authorList>
            <consortium name="Ensembl"/>
        </authorList>
    </citation>
    <scope>IDENTIFICATION</scope>
</reference>
<dbReference type="GeneTree" id="ENSGT00940000164100"/>
<name>A0A7N8X3D2_9TELE</name>
<proteinExistence type="inferred from homology"/>
<dbReference type="RefSeq" id="XP_026176969.1">
    <property type="nucleotide sequence ID" value="XM_026321184.1"/>
</dbReference>
<dbReference type="InterPro" id="IPR045058">
    <property type="entry name" value="GIMA/IAN/Toc"/>
</dbReference>
<evidence type="ECO:0000256" key="1">
    <source>
        <dbReference type="ARBA" id="ARBA00008535"/>
    </source>
</evidence>
<feature type="domain" description="AIG1-type G" evidence="5">
    <location>
        <begin position="418"/>
        <end position="617"/>
    </location>
</feature>
<feature type="domain" description="AIG1-type G" evidence="5">
    <location>
        <begin position="198"/>
        <end position="388"/>
    </location>
</feature>
<comment type="similarity">
    <text evidence="1">Belongs to the TRAFAC class TrmE-Era-EngA-EngB-Septin-like GTPase superfamily. AIG1/Toc34/Toc159-like paraseptin GTPase family. IAN subfamily.</text>
</comment>
<dbReference type="GeneID" id="113138616"/>
<evidence type="ECO:0000256" key="2">
    <source>
        <dbReference type="ARBA" id="ARBA00022741"/>
    </source>
</evidence>
<evidence type="ECO:0000256" key="3">
    <source>
        <dbReference type="ARBA" id="ARBA00023134"/>
    </source>
</evidence>
<keyword evidence="7" id="KW-1185">Reference proteome</keyword>
<dbReference type="SUPFAM" id="SSF52540">
    <property type="entry name" value="P-loop containing nucleoside triphosphate hydrolases"/>
    <property type="match status" value="3"/>
</dbReference>
<organism evidence="6 7">
    <name type="scientific">Mastacembelus armatus</name>
    <name type="common">zig-zag eel</name>
    <dbReference type="NCBI Taxonomy" id="205130"/>
    <lineage>
        <taxon>Eukaryota</taxon>
        <taxon>Metazoa</taxon>
        <taxon>Chordata</taxon>
        <taxon>Craniata</taxon>
        <taxon>Vertebrata</taxon>
        <taxon>Euteleostomi</taxon>
        <taxon>Actinopterygii</taxon>
        <taxon>Neopterygii</taxon>
        <taxon>Teleostei</taxon>
        <taxon>Neoteleostei</taxon>
        <taxon>Acanthomorphata</taxon>
        <taxon>Anabantaria</taxon>
        <taxon>Synbranchiformes</taxon>
        <taxon>Mastacembelidae</taxon>
        <taxon>Mastacembelus</taxon>
    </lineage>
</organism>
<dbReference type="Ensembl" id="ENSMAMT00000052115.1">
    <property type="protein sequence ID" value="ENSMAMP00000045061.1"/>
    <property type="gene ID" value="ENSMAMG00000026866.1"/>
</dbReference>
<dbReference type="InterPro" id="IPR006703">
    <property type="entry name" value="G_AIG1"/>
</dbReference>
<accession>A0A7N8X3D2</accession>
<dbReference type="FunFam" id="3.40.50.300:FF:000366">
    <property type="entry name" value="GTPase, IMAP family member 2"/>
    <property type="match status" value="1"/>
</dbReference>
<feature type="region of interest" description="Disordered" evidence="4">
    <location>
        <begin position="685"/>
        <end position="704"/>
    </location>
</feature>
<dbReference type="Proteomes" id="UP000261640">
    <property type="component" value="Unplaced"/>
</dbReference>
<dbReference type="GO" id="GO:0005525">
    <property type="term" value="F:GTP binding"/>
    <property type="evidence" value="ECO:0007669"/>
    <property type="project" value="UniProtKB-KW"/>
</dbReference>
<dbReference type="CDD" id="cd01852">
    <property type="entry name" value="AIG1"/>
    <property type="match status" value="1"/>
</dbReference>
<dbReference type="InterPro" id="IPR027417">
    <property type="entry name" value="P-loop_NTPase"/>
</dbReference>
<dbReference type="PROSITE" id="PS51720">
    <property type="entry name" value="G_AIG1"/>
    <property type="match status" value="2"/>
</dbReference>
<dbReference type="OrthoDB" id="8954335at2759"/>
<dbReference type="Pfam" id="PF04548">
    <property type="entry name" value="AIG1"/>
    <property type="match status" value="3"/>
</dbReference>
<dbReference type="Gene3D" id="3.40.50.300">
    <property type="entry name" value="P-loop containing nucleotide triphosphate hydrolases"/>
    <property type="match status" value="3"/>
</dbReference>
<keyword evidence="3" id="KW-0342">GTP-binding</keyword>
<evidence type="ECO:0000313" key="6">
    <source>
        <dbReference type="Ensembl" id="ENSMAMP00000045061.1"/>
    </source>
</evidence>
<protein>
    <submittedName>
        <fullName evidence="6">GTPase IMAP family member 8-like</fullName>
    </submittedName>
</protein>
<sequence length="939" mass="109388">MATSASELRIVLLGKSQNEKTKLSNLISGTKHGPDSRTHPKQLAHVYGEWRNKPFTVVKTPDIFSLPMETVRLEMKKCVAECPPGPNVLLILVKPSDFTEEDRQKLKHTLSVFGQDAFKYSMVITTQNETIGNFSVNQLLQDCRQRQLRINCNENYFHDDENIQELMQKMDEMVSQNRGRYLTFTEEPEPMEAHESSKPPLNLVLCGRHGAWKTSAANAILGRRKFGPPANFSECVKKEEEVCGRWVSVVELPALYGKPQEAANKESLNCISLSHPGGVHAFILVLPLDPPTDQDMKELETIQNIFSSRVNGFTMILFTVEKNIKFPKVVRFLNENKNIQKLFQSCGERHVVFNTKDKQQVSELMDTVEKMTAEGSRGFTKDMIPKPEVNMFTRRVSLSKRQAAKYQNRGRRKSIQRGECLRMVMVGKTGCGKSSTGNTILGKNCFDSKACQMLVTRYCQKETGEIDGRPVTVVDTPGLFDTALSTDDIKKELMKCFSMLSPGPHVILLVLQIGRVTQEEKETVELIKEFFGKKSADYIIIIFTRGDDLKNQTIESYLNDSEDFVKNLMTECGDRYQVFNNDDKNHSQVSELLTKVESMVKKSGGSCYTTEMFQDVGAAIQKETEKICEIMKEKEAEILREQSNLQRKYEELKAKKLKLAEHERQQRAKLAKDKEELIKEQEKINRERERRKEEEQNKKRQEELQQHEWEQKYEVLVEKLKYATQRKAIADRMLLIQSKNEMKKEREAWEKEKGEWWERRQREEEQRQEEEQGKLKKLTEEFEQKIQIYENETKENEIRREWETKENREKQLKELRIKKEEEARKQAEQSNDFIDKFTKKLPAETEKGGKELVDVQHMDQKLKDYIIRQLKKNKAHKKDYDKLMQKQAQEMNGLRSFPLNNKDMETQMNELNKMHEEEVNNWIEEHVKTDKGLIGCTIL</sequence>
<evidence type="ECO:0000313" key="7">
    <source>
        <dbReference type="Proteomes" id="UP000261640"/>
    </source>
</evidence>
<evidence type="ECO:0000256" key="4">
    <source>
        <dbReference type="SAM" id="MobiDB-lite"/>
    </source>
</evidence>
<evidence type="ECO:0000259" key="5">
    <source>
        <dbReference type="PROSITE" id="PS51720"/>
    </source>
</evidence>
<keyword evidence="2" id="KW-0547">Nucleotide-binding</keyword>